<evidence type="ECO:0000313" key="4">
    <source>
        <dbReference type="EMBL" id="MDA0136767.1"/>
    </source>
</evidence>
<keyword evidence="5" id="KW-1185">Reference proteome</keyword>
<dbReference type="PANTHER" id="PTHR36925:SF1">
    <property type="entry name" value="COBALT-PRECORRIN-6A REDUCTASE"/>
    <property type="match status" value="1"/>
</dbReference>
<dbReference type="EMBL" id="JAPCID010000006">
    <property type="protein sequence ID" value="MDA0136767.1"/>
    <property type="molecule type" value="Genomic_DNA"/>
</dbReference>
<evidence type="ECO:0000256" key="3">
    <source>
        <dbReference type="ARBA" id="ARBA00023002"/>
    </source>
</evidence>
<keyword evidence="2" id="KW-0169">Cobalamin biosynthesis</keyword>
<dbReference type="Pfam" id="PF02571">
    <property type="entry name" value="CbiJ"/>
    <property type="match status" value="1"/>
</dbReference>
<organism evidence="4 5">
    <name type="scientific">Solirubrobacter deserti</name>
    <dbReference type="NCBI Taxonomy" id="2282478"/>
    <lineage>
        <taxon>Bacteria</taxon>
        <taxon>Bacillati</taxon>
        <taxon>Actinomycetota</taxon>
        <taxon>Thermoleophilia</taxon>
        <taxon>Solirubrobacterales</taxon>
        <taxon>Solirubrobacteraceae</taxon>
        <taxon>Solirubrobacter</taxon>
    </lineage>
</organism>
<evidence type="ECO:0000256" key="2">
    <source>
        <dbReference type="ARBA" id="ARBA00022573"/>
    </source>
</evidence>
<dbReference type="RefSeq" id="WP_270006211.1">
    <property type="nucleotide sequence ID" value="NZ_JAPCID010000006.1"/>
</dbReference>
<dbReference type="InterPro" id="IPR003723">
    <property type="entry name" value="Precorrin-6x_reduct"/>
</dbReference>
<comment type="caution">
    <text evidence="4">The sequence shown here is derived from an EMBL/GenBank/DDBJ whole genome shotgun (WGS) entry which is preliminary data.</text>
</comment>
<comment type="pathway">
    <text evidence="1">Cofactor biosynthesis; adenosylcobalamin biosynthesis.</text>
</comment>
<protein>
    <submittedName>
        <fullName evidence="4">Precorrin-6A/cobalt-precorrin-6A reductase</fullName>
    </submittedName>
</protein>
<dbReference type="PANTHER" id="PTHR36925">
    <property type="entry name" value="COBALT-PRECORRIN-6A REDUCTASE"/>
    <property type="match status" value="1"/>
</dbReference>
<gene>
    <name evidence="4" type="ORF">OJ962_04600</name>
</gene>
<keyword evidence="3" id="KW-0560">Oxidoreductase</keyword>
<evidence type="ECO:0000256" key="1">
    <source>
        <dbReference type="ARBA" id="ARBA00004953"/>
    </source>
</evidence>
<accession>A0ABT4RE04</accession>
<sequence length="213" mass="23051">MAVLILGGTQEARELKERLGDRAILALARTTAFGGADGLAHYVAEHGVTTIVDATHPFATRISANARQVGVPVIRLERPGFQRRPGDDWTYVDHLHEAPIPADARVFLTTGHHEIEAVRAHPAFFLVRALTAPSVLPIHHTLILAKGPFRLEEELELIHAHALTHLITKDSGGPDAKMTAARQAGLPVILLRRPGIEGPVVHSPEEALVLLST</sequence>
<dbReference type="PROSITE" id="PS51014">
    <property type="entry name" value="COBK_CBIJ"/>
    <property type="match status" value="1"/>
</dbReference>
<proteinExistence type="predicted"/>
<reference evidence="4" key="1">
    <citation type="submission" date="2022-10" db="EMBL/GenBank/DDBJ databases">
        <title>The WGS of Solirubrobacter sp. CPCC 204708.</title>
        <authorList>
            <person name="Jiang Z."/>
        </authorList>
    </citation>
    <scope>NUCLEOTIDE SEQUENCE</scope>
    <source>
        <strain evidence="4">CPCC 204708</strain>
    </source>
</reference>
<dbReference type="Proteomes" id="UP001147700">
    <property type="component" value="Unassembled WGS sequence"/>
</dbReference>
<name>A0ABT4RE04_9ACTN</name>
<evidence type="ECO:0000313" key="5">
    <source>
        <dbReference type="Proteomes" id="UP001147700"/>
    </source>
</evidence>